<dbReference type="PANTHER" id="PTHR13887">
    <property type="entry name" value="GLUTATHIONE S-TRANSFERASE KAPPA"/>
    <property type="match status" value="1"/>
</dbReference>
<dbReference type="InterPro" id="IPR012336">
    <property type="entry name" value="Thioredoxin-like_fold"/>
</dbReference>
<protein>
    <submittedName>
        <fullName evidence="9">Protein-disulfide isomerase</fullName>
    </submittedName>
</protein>
<dbReference type="EMBL" id="JACHFK010000007">
    <property type="protein sequence ID" value="MBB5377348.1"/>
    <property type="molecule type" value="Genomic_DNA"/>
</dbReference>
<dbReference type="Gene3D" id="3.40.30.10">
    <property type="entry name" value="Glutaredoxin"/>
    <property type="match status" value="1"/>
</dbReference>
<keyword evidence="3" id="KW-0560">Oxidoreductase</keyword>
<comment type="similarity">
    <text evidence="1">Belongs to the thioredoxin family. DsbA subfamily.</text>
</comment>
<gene>
    <name evidence="8" type="ORF">GCM10017781_27750</name>
    <name evidence="9" type="ORF">HNQ07_002840</name>
</gene>
<evidence type="ECO:0000313" key="8">
    <source>
        <dbReference type="EMBL" id="GHF49795.1"/>
    </source>
</evidence>
<accession>A0A7W8KHL6</accession>
<evidence type="ECO:0000259" key="7">
    <source>
        <dbReference type="PROSITE" id="PS51352"/>
    </source>
</evidence>
<dbReference type="RefSeq" id="WP_184112832.1">
    <property type="nucleotide sequence ID" value="NZ_BNAJ01000007.1"/>
</dbReference>
<evidence type="ECO:0000313" key="11">
    <source>
        <dbReference type="Proteomes" id="UP000619376"/>
    </source>
</evidence>
<evidence type="ECO:0000256" key="6">
    <source>
        <dbReference type="SAM" id="SignalP"/>
    </source>
</evidence>
<comment type="caution">
    <text evidence="9">The sequence shown here is derived from an EMBL/GenBank/DDBJ whole genome shotgun (WGS) entry which is preliminary data.</text>
</comment>
<evidence type="ECO:0000256" key="2">
    <source>
        <dbReference type="ARBA" id="ARBA00022729"/>
    </source>
</evidence>
<feature type="domain" description="Thioredoxin" evidence="7">
    <location>
        <begin position="97"/>
        <end position="325"/>
    </location>
</feature>
<reference evidence="9 10" key="3">
    <citation type="submission" date="2020-08" db="EMBL/GenBank/DDBJ databases">
        <title>Genomic Encyclopedia of Type Strains, Phase IV (KMG-IV): sequencing the most valuable type-strain genomes for metagenomic binning, comparative biology and taxonomic classification.</title>
        <authorList>
            <person name="Goeker M."/>
        </authorList>
    </citation>
    <scope>NUCLEOTIDE SEQUENCE [LARGE SCALE GENOMIC DNA]</scope>
    <source>
        <strain evidence="9 10">DSM 27521</strain>
    </source>
</reference>
<name>A0A7W8KHL6_9DEIO</name>
<organism evidence="9 10">
    <name type="scientific">Deinococcus metalli</name>
    <dbReference type="NCBI Taxonomy" id="1141878"/>
    <lineage>
        <taxon>Bacteria</taxon>
        <taxon>Thermotogati</taxon>
        <taxon>Deinococcota</taxon>
        <taxon>Deinococci</taxon>
        <taxon>Deinococcales</taxon>
        <taxon>Deinococcaceae</taxon>
        <taxon>Deinococcus</taxon>
    </lineage>
</organism>
<evidence type="ECO:0000313" key="9">
    <source>
        <dbReference type="EMBL" id="MBB5377348.1"/>
    </source>
</evidence>
<keyword evidence="9" id="KW-0413">Isomerase</keyword>
<dbReference type="Proteomes" id="UP000539473">
    <property type="component" value="Unassembled WGS sequence"/>
</dbReference>
<feature type="signal peptide" evidence="6">
    <location>
        <begin position="1"/>
        <end position="20"/>
    </location>
</feature>
<dbReference type="AlphaFoldDB" id="A0A7W8KHL6"/>
<dbReference type="Pfam" id="PF13462">
    <property type="entry name" value="Thioredoxin_4"/>
    <property type="match status" value="1"/>
</dbReference>
<reference evidence="8" key="4">
    <citation type="submission" date="2024-05" db="EMBL/GenBank/DDBJ databases">
        <authorList>
            <person name="Sun Q."/>
            <person name="Zhou Y."/>
        </authorList>
    </citation>
    <scope>NUCLEOTIDE SEQUENCE</scope>
    <source>
        <strain evidence="8">CGMCC 1.18437</strain>
    </source>
</reference>
<dbReference type="EMBL" id="BNAJ01000007">
    <property type="protein sequence ID" value="GHF49795.1"/>
    <property type="molecule type" value="Genomic_DNA"/>
</dbReference>
<dbReference type="SUPFAM" id="SSF52833">
    <property type="entry name" value="Thioredoxin-like"/>
    <property type="match status" value="1"/>
</dbReference>
<keyword evidence="2 6" id="KW-0732">Signal</keyword>
<evidence type="ECO:0000256" key="4">
    <source>
        <dbReference type="ARBA" id="ARBA00023157"/>
    </source>
</evidence>
<dbReference type="PROSITE" id="PS51352">
    <property type="entry name" value="THIOREDOXIN_2"/>
    <property type="match status" value="1"/>
</dbReference>
<dbReference type="InterPro" id="IPR036249">
    <property type="entry name" value="Thioredoxin-like_sf"/>
</dbReference>
<dbReference type="GO" id="GO:0016853">
    <property type="term" value="F:isomerase activity"/>
    <property type="evidence" value="ECO:0007669"/>
    <property type="project" value="UniProtKB-KW"/>
</dbReference>
<keyword evidence="4" id="KW-1015">Disulfide bond</keyword>
<evidence type="ECO:0000313" key="10">
    <source>
        <dbReference type="Proteomes" id="UP000539473"/>
    </source>
</evidence>
<keyword evidence="11" id="KW-1185">Reference proteome</keyword>
<proteinExistence type="inferred from homology"/>
<keyword evidence="5" id="KW-0676">Redox-active center</keyword>
<dbReference type="PANTHER" id="PTHR13887:SF14">
    <property type="entry name" value="DISULFIDE BOND FORMATION PROTEIN D"/>
    <property type="match status" value="1"/>
</dbReference>
<dbReference type="Proteomes" id="UP000619376">
    <property type="component" value="Unassembled WGS sequence"/>
</dbReference>
<dbReference type="GO" id="GO:0016491">
    <property type="term" value="F:oxidoreductase activity"/>
    <property type="evidence" value="ECO:0007669"/>
    <property type="project" value="UniProtKB-KW"/>
</dbReference>
<reference evidence="8" key="1">
    <citation type="journal article" date="2014" name="Int. J. Syst. Evol. Microbiol.">
        <title>Complete genome of a new Firmicutes species belonging to the dominant human colonic microbiota ('Ruminococcus bicirculans') reveals two chromosomes and a selective capacity to utilize plant glucans.</title>
        <authorList>
            <consortium name="NISC Comparative Sequencing Program"/>
            <person name="Wegmann U."/>
            <person name="Louis P."/>
            <person name="Goesmann A."/>
            <person name="Henrissat B."/>
            <person name="Duncan S.H."/>
            <person name="Flint H.J."/>
        </authorList>
    </citation>
    <scope>NUCLEOTIDE SEQUENCE</scope>
    <source>
        <strain evidence="8">CGMCC 1.18437</strain>
    </source>
</reference>
<dbReference type="InterPro" id="IPR013766">
    <property type="entry name" value="Thioredoxin_domain"/>
</dbReference>
<feature type="chain" id="PRO_5030988080" evidence="6">
    <location>
        <begin position="21"/>
        <end position="341"/>
    </location>
</feature>
<reference evidence="11" key="2">
    <citation type="journal article" date="2019" name="Int. J. Syst. Evol. Microbiol.">
        <title>The Global Catalogue of Microorganisms (GCM) 10K type strain sequencing project: providing services to taxonomists for standard genome sequencing and annotation.</title>
        <authorList>
            <consortium name="The Broad Institute Genomics Platform"/>
            <consortium name="The Broad Institute Genome Sequencing Center for Infectious Disease"/>
            <person name="Wu L."/>
            <person name="Ma J."/>
        </authorList>
    </citation>
    <scope>NUCLEOTIDE SEQUENCE [LARGE SCALE GENOMIC DNA]</scope>
    <source>
        <strain evidence="11">CGMCC 1.18437</strain>
    </source>
</reference>
<evidence type="ECO:0000256" key="1">
    <source>
        <dbReference type="ARBA" id="ARBA00005791"/>
    </source>
</evidence>
<sequence length="341" mass="35650">MKRPFRVLVPVLLSTASAHAQLWQTPQATAGQAILKGYTPAGPAPTGAVFTRGGSTVRLDVAGGVVVGVYTEAGSLADLARGIGAGWGLAEADLATLQANLAAPRVLAAAKDGFVDTTDDGATDLIAMKSSGDGPKTRYAAYVAVKVWPDSAFPGTKNVTGSAAAPDTLRIFSDFQCPYCRQMWDRSGRSWEAAPDAYRTYHYQFPLGMHRNAAAAAEASECAGAQGRFWPYADALFTAYDAWTPLDPKDVTAPFTTYAQAAGLDTAAFTACLNAHTYKSSIDAQIKAGIAVGVQGTPTVYLNGVKLKNSADAAELARVHAATTAVPGAATLIEARLKLFR</sequence>
<evidence type="ECO:0000256" key="3">
    <source>
        <dbReference type="ARBA" id="ARBA00023002"/>
    </source>
</evidence>
<evidence type="ECO:0000256" key="5">
    <source>
        <dbReference type="ARBA" id="ARBA00023284"/>
    </source>
</evidence>